<name>A0A854WQS1_9STRE</name>
<keyword evidence="4" id="KW-1133">Transmembrane helix</keyword>
<dbReference type="SMART" id="SM00304">
    <property type="entry name" value="HAMP"/>
    <property type="match status" value="1"/>
</dbReference>
<keyword evidence="4" id="KW-0472">Membrane</keyword>
<proteinExistence type="predicted"/>
<evidence type="ECO:0000256" key="3">
    <source>
        <dbReference type="ARBA" id="ARBA00022679"/>
    </source>
</evidence>
<keyword evidence="2" id="KW-0597">Phosphoprotein</keyword>
<dbReference type="PANTHER" id="PTHR42713:SF2">
    <property type="entry name" value="TWO-COMPONENT SENSOR KINASE YESM"/>
    <property type="match status" value="1"/>
</dbReference>
<keyword evidence="3" id="KW-0808">Transferase</keyword>
<feature type="transmembrane region" description="Helical" evidence="4">
    <location>
        <begin position="272"/>
        <end position="295"/>
    </location>
</feature>
<dbReference type="PROSITE" id="PS50885">
    <property type="entry name" value="HAMP"/>
    <property type="match status" value="1"/>
</dbReference>
<keyword evidence="4" id="KW-0812">Transmembrane</keyword>
<dbReference type="InterPro" id="IPR003660">
    <property type="entry name" value="HAMP_dom"/>
</dbReference>
<evidence type="ECO:0000313" key="6">
    <source>
        <dbReference type="EMBL" id="PCH12816.1"/>
    </source>
</evidence>
<dbReference type="Gene3D" id="3.30.565.10">
    <property type="entry name" value="Histidine kinase-like ATPase, C-terminal domain"/>
    <property type="match status" value="1"/>
</dbReference>
<evidence type="ECO:0000313" key="7">
    <source>
        <dbReference type="Proteomes" id="UP000217465"/>
    </source>
</evidence>
<dbReference type="InterPro" id="IPR010559">
    <property type="entry name" value="Sig_transdc_His_kin_internal"/>
</dbReference>
<dbReference type="GO" id="GO:0000155">
    <property type="term" value="F:phosphorelay sensor kinase activity"/>
    <property type="evidence" value="ECO:0007669"/>
    <property type="project" value="InterPro"/>
</dbReference>
<accession>A0A854WQS1</accession>
<dbReference type="EMBL" id="NSGR01000008">
    <property type="protein sequence ID" value="PCH12816.1"/>
    <property type="molecule type" value="Genomic_DNA"/>
</dbReference>
<evidence type="ECO:0000256" key="4">
    <source>
        <dbReference type="SAM" id="Phobius"/>
    </source>
</evidence>
<gene>
    <name evidence="6" type="primary">ypdA</name>
    <name evidence="6" type="ORF">A9Y57_01536</name>
</gene>
<organism evidence="6 7">
    <name type="scientific">Streptococcus parauberis</name>
    <dbReference type="NCBI Taxonomy" id="1348"/>
    <lineage>
        <taxon>Bacteria</taxon>
        <taxon>Bacillati</taxon>
        <taxon>Bacillota</taxon>
        <taxon>Bacilli</taxon>
        <taxon>Lactobacillales</taxon>
        <taxon>Streptococcaceae</taxon>
        <taxon>Streptococcus</taxon>
    </lineage>
</organism>
<dbReference type="Proteomes" id="UP000217465">
    <property type="component" value="Unassembled WGS sequence"/>
</dbReference>
<dbReference type="InterPro" id="IPR036890">
    <property type="entry name" value="HATPase_C_sf"/>
</dbReference>
<dbReference type="RefSeq" id="WP_096633718.1">
    <property type="nucleotide sequence ID" value="NZ_LHAE01000005.1"/>
</dbReference>
<dbReference type="GO" id="GO:0016020">
    <property type="term" value="C:membrane"/>
    <property type="evidence" value="ECO:0007669"/>
    <property type="project" value="UniProtKB-SubCell"/>
</dbReference>
<feature type="domain" description="HAMP" evidence="5">
    <location>
        <begin position="303"/>
        <end position="356"/>
    </location>
</feature>
<dbReference type="InterPro" id="IPR051552">
    <property type="entry name" value="HptR"/>
</dbReference>
<evidence type="ECO:0000259" key="5">
    <source>
        <dbReference type="PROSITE" id="PS50885"/>
    </source>
</evidence>
<dbReference type="Gene3D" id="6.10.340.10">
    <property type="match status" value="1"/>
</dbReference>
<reference evidence="6 7" key="1">
    <citation type="submission" date="2016-06" db="EMBL/GenBank/DDBJ databases">
        <authorList>
            <person name="Haines A.N."/>
            <person name="Council K.R."/>
        </authorList>
    </citation>
    <scope>NUCLEOTIDE SEQUENCE [LARGE SCALE GENOMIC DNA]</scope>
    <source>
        <strain evidence="6 7">SP158-29</strain>
    </source>
</reference>
<evidence type="ECO:0000256" key="2">
    <source>
        <dbReference type="ARBA" id="ARBA00022553"/>
    </source>
</evidence>
<comment type="subcellular location">
    <subcellularLocation>
        <location evidence="1">Membrane</location>
    </subcellularLocation>
</comment>
<keyword evidence="6" id="KW-0418">Kinase</keyword>
<dbReference type="AlphaFoldDB" id="A0A854WQS1"/>
<dbReference type="PANTHER" id="PTHR42713">
    <property type="entry name" value="HISTIDINE KINASE-RELATED"/>
    <property type="match status" value="1"/>
</dbReference>
<dbReference type="Pfam" id="PF06580">
    <property type="entry name" value="His_kinase"/>
    <property type="match status" value="1"/>
</dbReference>
<evidence type="ECO:0000256" key="1">
    <source>
        <dbReference type="ARBA" id="ARBA00004370"/>
    </source>
</evidence>
<protein>
    <submittedName>
        <fullName evidence="6">Sensor histidine kinase YpdA</fullName>
    </submittedName>
</protein>
<dbReference type="SUPFAM" id="SSF55874">
    <property type="entry name" value="ATPase domain of HSP90 chaperone/DNA topoisomerase II/histidine kinase"/>
    <property type="match status" value="1"/>
</dbReference>
<comment type="caution">
    <text evidence="6">The sequence shown here is derived from an EMBL/GenBank/DDBJ whole genome shotgun (WGS) entry which is preliminary data.</text>
</comment>
<sequence length="571" mass="65823">MNYKKLYQPFSRHFHQGILINRLMKVYSLLIFLFFGIGALSLSAYSITADLKTVEKESNRRLEEAVRTIETENYVTLRVLEQLAGRSDDYSNLNNYMTMNQSDYFNQVFADWQAGKNTLSFSDQVRRLFDLYPEMQNIVISLDDSNSYFTANRVRKGGQIKTGKLNFLKGNYLVRSLRHPDNGEIKGRIYLTFDTPSKFFNGEEDTKIATIATDDYGRLLFKTHRAQQSQQLSNIIKSQKGLNEKSLGSHYQLKYQRVGDWFAIVTVNKLSLIGHGISIILIYSLIAGLLAWLLLKLLFGLFRNYIEQVSEITDTLDLVAAGDLSLKIDNSHMELELYNISQGINLMLDNINQSIEEIYALEVDQRDAHMSALQAQINPHFLYNTLEYVRMYALSCRQEELADVIYAFAALLRNNISKDKVTTLKEELDFCEKYIYLYQMRYPDSFAYHVTIDPSISAIQIPKFILQPLVENYFVHGIDYSRFDNALSIKVKDQCDFVRIEIEDNGKGISPSAIKQLNQDLAGMGTKSKSSIGLENVYLRLMTYFKDNLSWTMSQSRLGGFKIEIIFRKED</sequence>